<sequence length="223" mass="25122">MSQDYTPQIMLSLFSQIMICLFEPEHFFGIPPEAPGTAAKELAARMRAADTPNTKAWLGLTRKMLLEIDLKADMDADEMLAEMAVKHTVEMLSAAIAINWAAEKPTMHKIFPSVIGLYRNLHCCKAIFKLRMISCHSSQRPSIFAMTTIEAVTSDENEDSLTSRPIELSVFPGICKYGNEMCRNHHMTVICRARAILQKIKRKQAQLGEDVPTKNTRIKQEPV</sequence>
<comment type="caution">
    <text evidence="1">The sequence shown here is derived from an EMBL/GenBank/DDBJ whole genome shotgun (WGS) entry which is preliminary data.</text>
</comment>
<dbReference type="Proteomes" id="UP000269539">
    <property type="component" value="Unassembled WGS sequence"/>
</dbReference>
<dbReference type="EMBL" id="QWIO01001135">
    <property type="protein sequence ID" value="RMY78568.1"/>
    <property type="molecule type" value="Genomic_DNA"/>
</dbReference>
<protein>
    <submittedName>
        <fullName evidence="1">Uncharacterized protein</fullName>
    </submittedName>
</protein>
<accession>A0A3M7EPT9</accession>
<name>A0A3M7EPT9_HORWE</name>
<reference evidence="1 2" key="1">
    <citation type="journal article" date="2018" name="BMC Genomics">
        <title>Genomic evidence for intraspecific hybridization in a clonal and extremely halotolerant yeast.</title>
        <authorList>
            <person name="Gostincar C."/>
            <person name="Stajich J.E."/>
            <person name="Zupancic J."/>
            <person name="Zalar P."/>
            <person name="Gunde-Cimerman N."/>
        </authorList>
    </citation>
    <scope>NUCLEOTIDE SEQUENCE [LARGE SCALE GENOMIC DNA]</scope>
    <source>
        <strain evidence="1 2">EXF-10513</strain>
    </source>
</reference>
<organism evidence="1 2">
    <name type="scientific">Hortaea werneckii</name>
    <name type="common">Black yeast</name>
    <name type="synonym">Cladosporium werneckii</name>
    <dbReference type="NCBI Taxonomy" id="91943"/>
    <lineage>
        <taxon>Eukaryota</taxon>
        <taxon>Fungi</taxon>
        <taxon>Dikarya</taxon>
        <taxon>Ascomycota</taxon>
        <taxon>Pezizomycotina</taxon>
        <taxon>Dothideomycetes</taxon>
        <taxon>Dothideomycetidae</taxon>
        <taxon>Mycosphaerellales</taxon>
        <taxon>Teratosphaeriaceae</taxon>
        <taxon>Hortaea</taxon>
    </lineage>
</organism>
<gene>
    <name evidence="1" type="ORF">D0864_09257</name>
</gene>
<proteinExistence type="predicted"/>
<dbReference type="VEuPathDB" id="FungiDB:BTJ68_11966"/>
<dbReference type="AlphaFoldDB" id="A0A3M7EPT9"/>
<evidence type="ECO:0000313" key="2">
    <source>
        <dbReference type="Proteomes" id="UP000269539"/>
    </source>
</evidence>
<evidence type="ECO:0000313" key="1">
    <source>
        <dbReference type="EMBL" id="RMY78568.1"/>
    </source>
</evidence>